<accession>A0ACB8RA32</accession>
<name>A0ACB8RA32_9AGAM</name>
<protein>
    <submittedName>
        <fullName evidence="1">Uncharacterized protein</fullName>
    </submittedName>
</protein>
<reference evidence="1" key="1">
    <citation type="submission" date="2021-02" db="EMBL/GenBank/DDBJ databases">
        <authorList>
            <consortium name="DOE Joint Genome Institute"/>
            <person name="Ahrendt S."/>
            <person name="Looney B.P."/>
            <person name="Miyauchi S."/>
            <person name="Morin E."/>
            <person name="Drula E."/>
            <person name="Courty P.E."/>
            <person name="Chicoki N."/>
            <person name="Fauchery L."/>
            <person name="Kohler A."/>
            <person name="Kuo A."/>
            <person name="Labutti K."/>
            <person name="Pangilinan J."/>
            <person name="Lipzen A."/>
            <person name="Riley R."/>
            <person name="Andreopoulos W."/>
            <person name="He G."/>
            <person name="Johnson J."/>
            <person name="Barry K.W."/>
            <person name="Grigoriev I.V."/>
            <person name="Nagy L."/>
            <person name="Hibbett D."/>
            <person name="Henrissat B."/>
            <person name="Matheny P.B."/>
            <person name="Labbe J."/>
            <person name="Martin F."/>
        </authorList>
    </citation>
    <scope>NUCLEOTIDE SEQUENCE</scope>
    <source>
        <strain evidence="1">FP105234-sp</strain>
    </source>
</reference>
<proteinExistence type="predicted"/>
<comment type="caution">
    <text evidence="1">The sequence shown here is derived from an EMBL/GenBank/DDBJ whole genome shotgun (WGS) entry which is preliminary data.</text>
</comment>
<dbReference type="EMBL" id="MU276171">
    <property type="protein sequence ID" value="KAI0040742.1"/>
    <property type="molecule type" value="Genomic_DNA"/>
</dbReference>
<sequence>MPAASPYDPPWTAPAQYFPPQQATHQASRTQLTQPAGLPPYSPSARTHSSSNIPKIRARRPRLR</sequence>
<reference evidence="1" key="2">
    <citation type="journal article" date="2022" name="New Phytol.">
        <title>Evolutionary transition to the ectomycorrhizal habit in the genomes of a hyperdiverse lineage of mushroom-forming fungi.</title>
        <authorList>
            <person name="Looney B."/>
            <person name="Miyauchi S."/>
            <person name="Morin E."/>
            <person name="Drula E."/>
            <person name="Courty P.E."/>
            <person name="Kohler A."/>
            <person name="Kuo A."/>
            <person name="LaButti K."/>
            <person name="Pangilinan J."/>
            <person name="Lipzen A."/>
            <person name="Riley R."/>
            <person name="Andreopoulos W."/>
            <person name="He G."/>
            <person name="Johnson J."/>
            <person name="Nolan M."/>
            <person name="Tritt A."/>
            <person name="Barry K.W."/>
            <person name="Grigoriev I.V."/>
            <person name="Nagy L.G."/>
            <person name="Hibbett D."/>
            <person name="Henrissat B."/>
            <person name="Matheny P.B."/>
            <person name="Labbe J."/>
            <person name="Martin F.M."/>
        </authorList>
    </citation>
    <scope>NUCLEOTIDE SEQUENCE</scope>
    <source>
        <strain evidence="1">FP105234-sp</strain>
    </source>
</reference>
<gene>
    <name evidence="1" type="ORF">FA95DRAFT_1566124</name>
</gene>
<keyword evidence="2" id="KW-1185">Reference proteome</keyword>
<evidence type="ECO:0000313" key="2">
    <source>
        <dbReference type="Proteomes" id="UP000814033"/>
    </source>
</evidence>
<dbReference type="Proteomes" id="UP000814033">
    <property type="component" value="Unassembled WGS sequence"/>
</dbReference>
<organism evidence="1 2">
    <name type="scientific">Auriscalpium vulgare</name>
    <dbReference type="NCBI Taxonomy" id="40419"/>
    <lineage>
        <taxon>Eukaryota</taxon>
        <taxon>Fungi</taxon>
        <taxon>Dikarya</taxon>
        <taxon>Basidiomycota</taxon>
        <taxon>Agaricomycotina</taxon>
        <taxon>Agaricomycetes</taxon>
        <taxon>Russulales</taxon>
        <taxon>Auriscalpiaceae</taxon>
        <taxon>Auriscalpium</taxon>
    </lineage>
</organism>
<evidence type="ECO:0000313" key="1">
    <source>
        <dbReference type="EMBL" id="KAI0040742.1"/>
    </source>
</evidence>